<evidence type="ECO:0000313" key="3">
    <source>
        <dbReference type="Proteomes" id="UP001569414"/>
    </source>
</evidence>
<dbReference type="Pfam" id="PF06496">
    <property type="entry name" value="DUF1097"/>
    <property type="match status" value="1"/>
</dbReference>
<feature type="transmembrane region" description="Helical" evidence="1">
    <location>
        <begin position="91"/>
        <end position="112"/>
    </location>
</feature>
<evidence type="ECO:0000256" key="1">
    <source>
        <dbReference type="SAM" id="Phobius"/>
    </source>
</evidence>
<proteinExistence type="predicted"/>
<gene>
    <name evidence="2" type="ORF">ACCI51_04975</name>
</gene>
<keyword evidence="3" id="KW-1185">Reference proteome</keyword>
<feature type="transmembrane region" description="Helical" evidence="1">
    <location>
        <begin position="67"/>
        <end position="85"/>
    </location>
</feature>
<keyword evidence="1" id="KW-0472">Membrane</keyword>
<accession>A0ABV4NLI4</accession>
<evidence type="ECO:0000313" key="2">
    <source>
        <dbReference type="EMBL" id="MFA0789889.1"/>
    </source>
</evidence>
<name>A0ABV4NLI4_9GAMM</name>
<organism evidence="2 3">
    <name type="scientific">Microbulbifer echini</name>
    <dbReference type="NCBI Taxonomy" id="1529067"/>
    <lineage>
        <taxon>Bacteria</taxon>
        <taxon>Pseudomonadati</taxon>
        <taxon>Pseudomonadota</taxon>
        <taxon>Gammaproteobacteria</taxon>
        <taxon>Cellvibrionales</taxon>
        <taxon>Microbulbiferaceae</taxon>
        <taxon>Microbulbifer</taxon>
    </lineage>
</organism>
<sequence>MSGEIKGYRNQSVPSQQRFITGSRMVLSGFLAVAVASLVDLPAWVAVLGATAYFARGSSLRAGSYNLACTVTGLGLGFVVQAVIAKWPLELTLLSLPLALLFSAVGAWAMGLVTGISNIASYAIGILIAFAAPLPISLDSYFLLIAASAVGAISAGLADYFWPGRSAISC</sequence>
<comment type="caution">
    <text evidence="2">The sequence shown here is derived from an EMBL/GenBank/DDBJ whole genome shotgun (WGS) entry which is preliminary data.</text>
</comment>
<protein>
    <submittedName>
        <fullName evidence="2">DUF1097 domain-containing protein</fullName>
    </submittedName>
</protein>
<keyword evidence="1" id="KW-1133">Transmembrane helix</keyword>
<dbReference type="EMBL" id="JBGMEL010000003">
    <property type="protein sequence ID" value="MFA0789889.1"/>
    <property type="molecule type" value="Genomic_DNA"/>
</dbReference>
<keyword evidence="1" id="KW-0812">Transmembrane</keyword>
<dbReference type="Proteomes" id="UP001569414">
    <property type="component" value="Unassembled WGS sequence"/>
</dbReference>
<feature type="transmembrane region" description="Helical" evidence="1">
    <location>
        <begin position="30"/>
        <end position="55"/>
    </location>
</feature>
<reference evidence="2 3" key="1">
    <citation type="submission" date="2024-08" db="EMBL/GenBank/DDBJ databases">
        <authorList>
            <person name="Ishaq N."/>
        </authorList>
    </citation>
    <scope>NUCLEOTIDE SEQUENCE [LARGE SCALE GENOMIC DNA]</scope>
    <source>
        <strain evidence="2 3">JCM 30400</strain>
    </source>
</reference>
<feature type="transmembrane region" description="Helical" evidence="1">
    <location>
        <begin position="119"/>
        <end position="136"/>
    </location>
</feature>
<feature type="transmembrane region" description="Helical" evidence="1">
    <location>
        <begin position="142"/>
        <end position="162"/>
    </location>
</feature>
<dbReference type="RefSeq" id="WP_299584752.1">
    <property type="nucleotide sequence ID" value="NZ_JBGMEL010000003.1"/>
</dbReference>
<dbReference type="InterPro" id="IPR009476">
    <property type="entry name" value="DUF1097"/>
</dbReference>